<dbReference type="Proteomes" id="UP000807342">
    <property type="component" value="Unassembled WGS sequence"/>
</dbReference>
<dbReference type="OrthoDB" id="10052260at2759"/>
<proteinExistence type="predicted"/>
<accession>A0A9P5X7X3</accession>
<dbReference type="Gene3D" id="2.60.120.260">
    <property type="entry name" value="Galactose-binding domain-like"/>
    <property type="match status" value="1"/>
</dbReference>
<dbReference type="AlphaFoldDB" id="A0A9P5X7X3"/>
<evidence type="ECO:0000313" key="1">
    <source>
        <dbReference type="EMBL" id="KAF9446128.1"/>
    </source>
</evidence>
<dbReference type="EMBL" id="MU151262">
    <property type="protein sequence ID" value="KAF9446128.1"/>
    <property type="molecule type" value="Genomic_DNA"/>
</dbReference>
<comment type="caution">
    <text evidence="1">The sequence shown here is derived from an EMBL/GenBank/DDBJ whole genome shotgun (WGS) entry which is preliminary data.</text>
</comment>
<organism evidence="1 2">
    <name type="scientific">Macrolepiota fuliginosa MF-IS2</name>
    <dbReference type="NCBI Taxonomy" id="1400762"/>
    <lineage>
        <taxon>Eukaryota</taxon>
        <taxon>Fungi</taxon>
        <taxon>Dikarya</taxon>
        <taxon>Basidiomycota</taxon>
        <taxon>Agaricomycotina</taxon>
        <taxon>Agaricomycetes</taxon>
        <taxon>Agaricomycetidae</taxon>
        <taxon>Agaricales</taxon>
        <taxon>Agaricineae</taxon>
        <taxon>Agaricaceae</taxon>
        <taxon>Macrolepiota</taxon>
    </lineage>
</organism>
<protein>
    <submittedName>
        <fullName evidence="1">Uncharacterized protein</fullName>
    </submittedName>
</protein>
<sequence>MASDLVPLIDSRTVVKVSSTLDKSTSKKNLTDGNIETCWTSQQGLPQFIQFNFESSVVPQHVSLVFQGGFVGTQCSIYTLLSPGSVKGWLHFVNIYPEDVNRRQAFDLQPADPDLIANGITAIKFAFNESSDFFGRIIVYDLKLEGSVAAMSS</sequence>
<reference evidence="1" key="1">
    <citation type="submission" date="2020-11" db="EMBL/GenBank/DDBJ databases">
        <authorList>
            <consortium name="DOE Joint Genome Institute"/>
            <person name="Ahrendt S."/>
            <person name="Riley R."/>
            <person name="Andreopoulos W."/>
            <person name="Labutti K."/>
            <person name="Pangilinan J."/>
            <person name="Ruiz-Duenas F.J."/>
            <person name="Barrasa J.M."/>
            <person name="Sanchez-Garcia M."/>
            <person name="Camarero S."/>
            <person name="Miyauchi S."/>
            <person name="Serrano A."/>
            <person name="Linde D."/>
            <person name="Babiker R."/>
            <person name="Drula E."/>
            <person name="Ayuso-Fernandez I."/>
            <person name="Pacheco R."/>
            <person name="Padilla G."/>
            <person name="Ferreira P."/>
            <person name="Barriuso J."/>
            <person name="Kellner H."/>
            <person name="Castanera R."/>
            <person name="Alfaro M."/>
            <person name="Ramirez L."/>
            <person name="Pisabarro A.G."/>
            <person name="Kuo A."/>
            <person name="Tritt A."/>
            <person name="Lipzen A."/>
            <person name="He G."/>
            <person name="Yan M."/>
            <person name="Ng V."/>
            <person name="Cullen D."/>
            <person name="Martin F."/>
            <person name="Rosso M.-N."/>
            <person name="Henrissat B."/>
            <person name="Hibbett D."/>
            <person name="Martinez A.T."/>
            <person name="Grigoriev I.V."/>
        </authorList>
    </citation>
    <scope>NUCLEOTIDE SEQUENCE</scope>
    <source>
        <strain evidence="1">MF-IS2</strain>
    </source>
</reference>
<gene>
    <name evidence="1" type="ORF">P691DRAFT_794969</name>
</gene>
<evidence type="ECO:0000313" key="2">
    <source>
        <dbReference type="Proteomes" id="UP000807342"/>
    </source>
</evidence>
<dbReference type="SUPFAM" id="SSF49785">
    <property type="entry name" value="Galactose-binding domain-like"/>
    <property type="match status" value="1"/>
</dbReference>
<keyword evidence="2" id="KW-1185">Reference proteome</keyword>
<name>A0A9P5X7X3_9AGAR</name>
<dbReference type="InterPro" id="IPR008979">
    <property type="entry name" value="Galactose-bd-like_sf"/>
</dbReference>